<name>A0A914RGW3_PAREQ</name>
<dbReference type="AlphaFoldDB" id="A0A914RGW3"/>
<dbReference type="PANTHER" id="PTHR31967:SF4">
    <property type="entry name" value="NUCLEOTIDE-DIPHOSPHO-SUGAR TRANSFERASE DOMAIN-CONTAINING PROTEIN"/>
    <property type="match status" value="1"/>
</dbReference>
<dbReference type="Pfam" id="PF03407">
    <property type="entry name" value="Nucleotid_trans"/>
    <property type="match status" value="1"/>
</dbReference>
<evidence type="ECO:0000313" key="3">
    <source>
        <dbReference type="WBParaSite" id="PEQ_0000580101-mRNA-1"/>
    </source>
</evidence>
<keyword evidence="2" id="KW-1185">Reference proteome</keyword>
<sequence length="214" mass="25850">MRDVHNRTLFFTLDEVARRGLIEFYPTLRIFRWNETFKTADVTYMSFFLLRTNLIRALLRMERTFWMLQADTIWRGDLYRNDVSGHTIRRISQPFALVDQNGKGESRKRQMNGANFFIKYSPQTVKLFDELYWYQSRLYVTDPDAIKIMCNEKDRYQCDFIEHRLDKQESMLMCLDRQKTTGGRRQGCETYRTLTISLPEKIMFHERVNSRLHP</sequence>
<dbReference type="InterPro" id="IPR005069">
    <property type="entry name" value="Nucl-diP-sugar_transferase"/>
</dbReference>
<organism evidence="2 3">
    <name type="scientific">Parascaris equorum</name>
    <name type="common">Equine roundworm</name>
    <dbReference type="NCBI Taxonomy" id="6256"/>
    <lineage>
        <taxon>Eukaryota</taxon>
        <taxon>Metazoa</taxon>
        <taxon>Ecdysozoa</taxon>
        <taxon>Nematoda</taxon>
        <taxon>Chromadorea</taxon>
        <taxon>Rhabditida</taxon>
        <taxon>Spirurina</taxon>
        <taxon>Ascaridomorpha</taxon>
        <taxon>Ascaridoidea</taxon>
        <taxon>Ascarididae</taxon>
        <taxon>Parascaris</taxon>
    </lineage>
</organism>
<dbReference type="PANTHER" id="PTHR31967">
    <property type="entry name" value="GROUNDHOG (HEDGEHOG-LIKE FAMILY)-RELATED"/>
    <property type="match status" value="1"/>
</dbReference>
<dbReference type="WBParaSite" id="PEQ_0000580101-mRNA-1">
    <property type="protein sequence ID" value="PEQ_0000580101-mRNA-1"/>
    <property type="gene ID" value="PEQ_0000580101"/>
</dbReference>
<proteinExistence type="predicted"/>
<accession>A0A914RGW3</accession>
<protein>
    <submittedName>
        <fullName evidence="3">Nucleotide-diphospho-sugar transferase domain-containing protein</fullName>
    </submittedName>
</protein>
<dbReference type="Proteomes" id="UP000887564">
    <property type="component" value="Unplaced"/>
</dbReference>
<evidence type="ECO:0000259" key="1">
    <source>
        <dbReference type="Pfam" id="PF03407"/>
    </source>
</evidence>
<reference evidence="3" key="1">
    <citation type="submission" date="2022-11" db="UniProtKB">
        <authorList>
            <consortium name="WormBaseParasite"/>
        </authorList>
    </citation>
    <scope>IDENTIFICATION</scope>
</reference>
<evidence type="ECO:0000313" key="2">
    <source>
        <dbReference type="Proteomes" id="UP000887564"/>
    </source>
</evidence>
<feature type="domain" description="Nucleotide-diphospho-sugar transferase" evidence="1">
    <location>
        <begin position="4"/>
        <end position="164"/>
    </location>
</feature>